<accession>A0ABS4SMX3</accession>
<dbReference type="Proteomes" id="UP000781958">
    <property type="component" value="Unassembled WGS sequence"/>
</dbReference>
<organism evidence="1 2">
    <name type="scientific">Azospirillum rugosum</name>
    <dbReference type="NCBI Taxonomy" id="416170"/>
    <lineage>
        <taxon>Bacteria</taxon>
        <taxon>Pseudomonadati</taxon>
        <taxon>Pseudomonadota</taxon>
        <taxon>Alphaproteobacteria</taxon>
        <taxon>Rhodospirillales</taxon>
        <taxon>Azospirillaceae</taxon>
        <taxon>Azospirillum</taxon>
    </lineage>
</organism>
<name>A0ABS4SMX3_9PROT</name>
<evidence type="ECO:0008006" key="3">
    <source>
        <dbReference type="Google" id="ProtNLM"/>
    </source>
</evidence>
<comment type="caution">
    <text evidence="1">The sequence shown here is derived from an EMBL/GenBank/DDBJ whole genome shotgun (WGS) entry which is preliminary data.</text>
</comment>
<evidence type="ECO:0000313" key="2">
    <source>
        <dbReference type="Proteomes" id="UP000781958"/>
    </source>
</evidence>
<protein>
    <recommendedName>
        <fullName evidence="3">Polysaccharide deacetylase</fullName>
    </recommendedName>
</protein>
<proteinExistence type="predicted"/>
<keyword evidence="2" id="KW-1185">Reference proteome</keyword>
<gene>
    <name evidence="1" type="ORF">J2851_003695</name>
</gene>
<sequence length="270" mass="29235">MTTTAPVRPRVVPPPATWHDLDGELDAWADSGLAATFWWRDDDATTTTPALARMAGMSQSTAAPLALAVIPAEAQADLAATLDRHPTVTVLQHGWSHANHAVPPAKKCELGPDRPADAVLAELAEGRRRLERLFGPRALPALVPPWNRIAPEVAGRLAEVGIRGLSTYGPRRLTLPGVTCVNTHVDPIAWKEGKRFLGEAKSLGMAVAHLRARRSGNVDTTEPTGLLTHHLVMDDETWAFTERLLSKVRHHPAARWLPADTLFGAEKGAH</sequence>
<dbReference type="CDD" id="cd10928">
    <property type="entry name" value="CE4_u4"/>
    <property type="match status" value="1"/>
</dbReference>
<dbReference type="InterPro" id="IPR049591">
    <property type="entry name" value="CE4_u4-like"/>
</dbReference>
<dbReference type="InterPro" id="IPR011330">
    <property type="entry name" value="Glyco_hydro/deAcase_b/a-brl"/>
</dbReference>
<evidence type="ECO:0000313" key="1">
    <source>
        <dbReference type="EMBL" id="MBP2293910.1"/>
    </source>
</evidence>
<dbReference type="RefSeq" id="WP_209767826.1">
    <property type="nucleotide sequence ID" value="NZ_JAGINP010000013.1"/>
</dbReference>
<dbReference type="Gene3D" id="3.20.20.370">
    <property type="entry name" value="Glycoside hydrolase/deacetylase"/>
    <property type="match status" value="1"/>
</dbReference>
<dbReference type="SUPFAM" id="SSF88713">
    <property type="entry name" value="Glycoside hydrolase/deacetylase"/>
    <property type="match status" value="1"/>
</dbReference>
<dbReference type="EMBL" id="JAGINP010000013">
    <property type="protein sequence ID" value="MBP2293910.1"/>
    <property type="molecule type" value="Genomic_DNA"/>
</dbReference>
<reference evidence="1 2" key="1">
    <citation type="submission" date="2021-03" db="EMBL/GenBank/DDBJ databases">
        <title>Genomic Encyclopedia of Type Strains, Phase III (KMG-III): the genomes of soil and plant-associated and newly described type strains.</title>
        <authorList>
            <person name="Whitman W."/>
        </authorList>
    </citation>
    <scope>NUCLEOTIDE SEQUENCE [LARGE SCALE GENOMIC DNA]</scope>
    <source>
        <strain evidence="1 2">IMMIB AFH-6</strain>
    </source>
</reference>